<organism evidence="2 3">
    <name type="scientific">Clonorchis sinensis</name>
    <name type="common">Chinese liver fluke</name>
    <dbReference type="NCBI Taxonomy" id="79923"/>
    <lineage>
        <taxon>Eukaryota</taxon>
        <taxon>Metazoa</taxon>
        <taxon>Spiralia</taxon>
        <taxon>Lophotrochozoa</taxon>
        <taxon>Platyhelminthes</taxon>
        <taxon>Trematoda</taxon>
        <taxon>Digenea</taxon>
        <taxon>Opisthorchiida</taxon>
        <taxon>Opisthorchiata</taxon>
        <taxon>Opisthorchiidae</taxon>
        <taxon>Clonorchis</taxon>
    </lineage>
</organism>
<accession>G7Y3B9</accession>
<keyword evidence="3" id="KW-1185">Reference proteome</keyword>
<gene>
    <name evidence="2" type="ORF">CLF_100386</name>
</gene>
<reference evidence="2" key="1">
    <citation type="journal article" date="2011" name="Genome Biol.">
        <title>The draft genome of the carcinogenic human liver fluke Clonorchis sinensis.</title>
        <authorList>
            <person name="Wang X."/>
            <person name="Chen W."/>
            <person name="Huang Y."/>
            <person name="Sun J."/>
            <person name="Men J."/>
            <person name="Liu H."/>
            <person name="Luo F."/>
            <person name="Guo L."/>
            <person name="Lv X."/>
            <person name="Deng C."/>
            <person name="Zhou C."/>
            <person name="Fan Y."/>
            <person name="Li X."/>
            <person name="Huang L."/>
            <person name="Hu Y."/>
            <person name="Liang C."/>
            <person name="Hu X."/>
            <person name="Xu J."/>
            <person name="Yu X."/>
        </authorList>
    </citation>
    <scope>NUCLEOTIDE SEQUENCE [LARGE SCALE GENOMIC DNA]</scope>
    <source>
        <strain evidence="2">Henan</strain>
    </source>
</reference>
<evidence type="ECO:0000256" key="1">
    <source>
        <dbReference type="SAM" id="Phobius"/>
    </source>
</evidence>
<name>G7Y3B9_CLOSI</name>
<keyword evidence="1" id="KW-0812">Transmembrane</keyword>
<feature type="transmembrane region" description="Helical" evidence="1">
    <location>
        <begin position="85"/>
        <end position="109"/>
    </location>
</feature>
<evidence type="ECO:0000313" key="3">
    <source>
        <dbReference type="Proteomes" id="UP000008909"/>
    </source>
</evidence>
<keyword evidence="1" id="KW-1133">Transmembrane helix</keyword>
<reference key="2">
    <citation type="submission" date="2011-10" db="EMBL/GenBank/DDBJ databases">
        <title>The genome and transcriptome sequence of Clonorchis sinensis provide insights into the carcinogenic liver fluke.</title>
        <authorList>
            <person name="Wang X."/>
            <person name="Huang Y."/>
            <person name="Chen W."/>
            <person name="Liu H."/>
            <person name="Guo L."/>
            <person name="Chen Y."/>
            <person name="Luo F."/>
            <person name="Zhou W."/>
            <person name="Sun J."/>
            <person name="Mao Q."/>
            <person name="Liang P."/>
            <person name="Zhou C."/>
            <person name="Tian Y."/>
            <person name="Men J."/>
            <person name="Lv X."/>
            <person name="Huang L."/>
            <person name="Zhou J."/>
            <person name="Hu Y."/>
            <person name="Li R."/>
            <person name="Zhang F."/>
            <person name="Lei H."/>
            <person name="Li X."/>
            <person name="Hu X."/>
            <person name="Liang C."/>
            <person name="Xu J."/>
            <person name="Wu Z."/>
            <person name="Yu X."/>
        </authorList>
    </citation>
    <scope>NUCLEOTIDE SEQUENCE</scope>
    <source>
        <strain>Henan</strain>
    </source>
</reference>
<proteinExistence type="predicted"/>
<evidence type="ECO:0000313" key="2">
    <source>
        <dbReference type="EMBL" id="GAA47456.1"/>
    </source>
</evidence>
<dbReference type="EMBL" id="DF142839">
    <property type="protein sequence ID" value="GAA47456.1"/>
    <property type="molecule type" value="Genomic_DNA"/>
</dbReference>
<dbReference type="AlphaFoldDB" id="G7Y3B9"/>
<sequence>MSHPQLQQIQHNSALNISCRRGLAQKSSCTVILGGSATDILHHPSPLFKTTIAIVVKYKWTFSPEFLIEILLFRRTMFFTKYPEIFTTILFCVCICLVYLNMGMFWQTGQWRFLYLLETFKMVEISSRFPVLFCTHCLLELTVGSVSTLPGKRVRLARNGLFTTQCKSHSKPSSLVRRHFAKTSIDASVTRQNKLILTCQ</sequence>
<protein>
    <submittedName>
        <fullName evidence="2">Uncharacterized protein</fullName>
    </submittedName>
</protein>
<keyword evidence="1" id="KW-0472">Membrane</keyword>
<dbReference type="Proteomes" id="UP000008909">
    <property type="component" value="Unassembled WGS sequence"/>
</dbReference>